<organism evidence="3 4">
    <name type="scientific">Phreatobacter aquaticus</name>
    <dbReference type="NCBI Taxonomy" id="2570229"/>
    <lineage>
        <taxon>Bacteria</taxon>
        <taxon>Pseudomonadati</taxon>
        <taxon>Pseudomonadota</taxon>
        <taxon>Alphaproteobacteria</taxon>
        <taxon>Hyphomicrobiales</taxon>
        <taxon>Phreatobacteraceae</taxon>
        <taxon>Phreatobacter</taxon>
    </lineage>
</organism>
<keyword evidence="4" id="KW-1185">Reference proteome</keyword>
<dbReference type="GO" id="GO:0016491">
    <property type="term" value="F:oxidoreductase activity"/>
    <property type="evidence" value="ECO:0007669"/>
    <property type="project" value="UniProtKB-KW"/>
</dbReference>
<proteinExistence type="predicted"/>
<dbReference type="Gene3D" id="3.20.20.100">
    <property type="entry name" value="NADP-dependent oxidoreductase domain"/>
    <property type="match status" value="1"/>
</dbReference>
<dbReference type="RefSeq" id="WP_137101466.1">
    <property type="nucleotide sequence ID" value="NZ_CP039865.1"/>
</dbReference>
<dbReference type="GO" id="GO:0005829">
    <property type="term" value="C:cytosol"/>
    <property type="evidence" value="ECO:0007669"/>
    <property type="project" value="TreeGrafter"/>
</dbReference>
<evidence type="ECO:0000313" key="4">
    <source>
        <dbReference type="Proteomes" id="UP000298588"/>
    </source>
</evidence>
<dbReference type="FunFam" id="3.20.20.100:FF:000004">
    <property type="entry name" value="Oxidoreductase, aldo/keto reductase"/>
    <property type="match status" value="1"/>
</dbReference>
<dbReference type="Proteomes" id="UP000298588">
    <property type="component" value="Chromosome"/>
</dbReference>
<feature type="domain" description="NADP-dependent oxidoreductase" evidence="2">
    <location>
        <begin position="16"/>
        <end position="316"/>
    </location>
</feature>
<dbReference type="SUPFAM" id="SSF51430">
    <property type="entry name" value="NAD(P)-linked oxidoreductase"/>
    <property type="match status" value="1"/>
</dbReference>
<keyword evidence="1" id="KW-0560">Oxidoreductase</keyword>
<dbReference type="InterPro" id="IPR023210">
    <property type="entry name" value="NADP_OxRdtase_dom"/>
</dbReference>
<accession>A0A4D7QKK3</accession>
<dbReference type="Pfam" id="PF00248">
    <property type="entry name" value="Aldo_ket_red"/>
    <property type="match status" value="1"/>
</dbReference>
<dbReference type="CDD" id="cd19091">
    <property type="entry name" value="AKR_PsAKR"/>
    <property type="match status" value="1"/>
</dbReference>
<name>A0A4D7QKK3_9HYPH</name>
<evidence type="ECO:0000313" key="3">
    <source>
        <dbReference type="EMBL" id="QCK88138.1"/>
    </source>
</evidence>
<dbReference type="InterPro" id="IPR050523">
    <property type="entry name" value="AKR_Detox_Biosynth"/>
</dbReference>
<evidence type="ECO:0000259" key="2">
    <source>
        <dbReference type="Pfam" id="PF00248"/>
    </source>
</evidence>
<dbReference type="EMBL" id="CP039865">
    <property type="protein sequence ID" value="QCK88138.1"/>
    <property type="molecule type" value="Genomic_DNA"/>
</dbReference>
<sequence>MDYRTLGGSGLKIPALMLGTATFGGGSEFLRKWGATDVAEATSLVDICLDFGSNMFDTADGYSTGQSEEILGQAIKGRRDKVLIATKTGMPMGLGENEIGTSRHKIIASCEASLKRLGTDVIDLYQLHAFDALTPIEEMLHALDTLTRAGKIRYYGVSNYSGWHLMKMLALADRHGMPRPVTHQIYYTLVARDFEWELMPLALDQNVGTLVWSPLSGAKLSGKIGRNRRPPEGSRLATDASWPVADDLLYSVTDVLEDVSGETGRSIPQVALAWLLGRPSISSIIVGARNAAQLKDNLAACELKLTADQVARLDAASAIPPVYPYWHQRRTMMKRNPPPVG</sequence>
<dbReference type="OrthoDB" id="9803483at2"/>
<dbReference type="InterPro" id="IPR036812">
    <property type="entry name" value="NAD(P)_OxRdtase_dom_sf"/>
</dbReference>
<dbReference type="PANTHER" id="PTHR43364:SF18">
    <property type="entry name" value="OXIDOREDUCTASE"/>
    <property type="match status" value="1"/>
</dbReference>
<dbReference type="AlphaFoldDB" id="A0A4D7QKK3"/>
<evidence type="ECO:0000256" key="1">
    <source>
        <dbReference type="ARBA" id="ARBA00023002"/>
    </source>
</evidence>
<dbReference type="KEGG" id="paqt:E8L99_21440"/>
<protein>
    <submittedName>
        <fullName evidence="3">Aldo/keto reductase</fullName>
    </submittedName>
</protein>
<dbReference type="PANTHER" id="PTHR43364">
    <property type="entry name" value="NADH-SPECIFIC METHYLGLYOXAL REDUCTASE-RELATED"/>
    <property type="match status" value="1"/>
</dbReference>
<reference evidence="3 4" key="1">
    <citation type="submission" date="2019-04" db="EMBL/GenBank/DDBJ databases">
        <title>Phreatobacter aquaticus sp. nov.</title>
        <authorList>
            <person name="Choi A."/>
            <person name="Baek K."/>
        </authorList>
    </citation>
    <scope>NUCLEOTIDE SEQUENCE [LARGE SCALE GENOMIC DNA]</scope>
    <source>
        <strain evidence="3 4">NMCR1094</strain>
    </source>
</reference>
<gene>
    <name evidence="3" type="ORF">E8L99_21440</name>
</gene>